<dbReference type="PROSITE" id="PS51384">
    <property type="entry name" value="FAD_FR"/>
    <property type="match status" value="1"/>
</dbReference>
<comment type="catalytic activity">
    <reaction evidence="16 18">
        <text>2 nitric oxide + NADH + 2 O2 = 2 nitrate + NAD(+) + H(+)</text>
        <dbReference type="Rhea" id="RHEA:19469"/>
        <dbReference type="ChEBI" id="CHEBI:15378"/>
        <dbReference type="ChEBI" id="CHEBI:15379"/>
        <dbReference type="ChEBI" id="CHEBI:16480"/>
        <dbReference type="ChEBI" id="CHEBI:17632"/>
        <dbReference type="ChEBI" id="CHEBI:57540"/>
        <dbReference type="ChEBI" id="CHEBI:57945"/>
        <dbReference type="EC" id="1.14.12.17"/>
    </reaction>
</comment>
<keyword evidence="10 18" id="KW-0521">NADP</keyword>
<dbReference type="InterPro" id="IPR012292">
    <property type="entry name" value="Globin/Proto"/>
</dbReference>
<evidence type="ECO:0000256" key="3">
    <source>
        <dbReference type="ARBA" id="ARBA00022448"/>
    </source>
</evidence>
<comment type="domain">
    <text evidence="18">Consists of two distinct domains; an N-terminal heme-containing oxygen-binding domain and a C-terminal reductase domain with binding sites for FAD and NAD(P)H.</text>
</comment>
<dbReference type="PANTHER" id="PTHR43396:SF3">
    <property type="entry name" value="FLAVOHEMOPROTEIN"/>
    <property type="match status" value="1"/>
</dbReference>
<keyword evidence="9 18" id="KW-0274">FAD</keyword>
<protein>
    <recommendedName>
        <fullName evidence="18">Flavohemoprotein</fullName>
    </recommendedName>
    <alternativeName>
        <fullName evidence="18">Flavohemoglobin</fullName>
    </alternativeName>
    <alternativeName>
        <fullName evidence="18">Hemoglobin-like protein</fullName>
    </alternativeName>
    <alternativeName>
        <fullName evidence="18">Nitric oxide dioxygenase</fullName>
        <shortName evidence="18">NO oxygenase</shortName>
        <shortName evidence="18">NOD</shortName>
        <ecNumber evidence="18">1.14.12.17</ecNumber>
    </alternativeName>
</protein>
<dbReference type="GO" id="GO:0046872">
    <property type="term" value="F:metal ion binding"/>
    <property type="evidence" value="ECO:0007669"/>
    <property type="project" value="UniProtKB-KW"/>
</dbReference>
<keyword evidence="6 18" id="KW-0561">Oxygen transport</keyword>
<keyword evidence="5 18" id="KW-0349">Heme</keyword>
<evidence type="ECO:0000256" key="9">
    <source>
        <dbReference type="ARBA" id="ARBA00022827"/>
    </source>
</evidence>
<dbReference type="FunFam" id="3.40.50.80:FF:000010">
    <property type="entry name" value="Flavohemoprotein"/>
    <property type="match status" value="1"/>
</dbReference>
<dbReference type="EC" id="1.14.12.17" evidence="18"/>
<reference evidence="21 22" key="1">
    <citation type="submission" date="2017-07" db="EMBL/GenBank/DDBJ databases">
        <title>Phenotypical and genomic characterization of a clinical isolate of Shewanella bicestrii sp. nov. producing an extended-spectrum beta-lactamase and a new oxacillinase variant.</title>
        <authorList>
            <person name="Jousset A.B."/>
            <person name="Bonnin R.A."/>
            <person name="Girlich D."/>
            <person name="Dabos L."/>
            <person name="Potron A."/>
            <person name="Dortet L."/>
            <person name="Glaser P."/>
            <person name="Naas T."/>
        </authorList>
    </citation>
    <scope>NUCLEOTIDE SEQUENCE [LARGE SCALE GENOMIC DNA]</scope>
    <source>
        <strain evidence="21 22">JAB-1</strain>
    </source>
</reference>
<evidence type="ECO:0000256" key="10">
    <source>
        <dbReference type="ARBA" id="ARBA00022857"/>
    </source>
</evidence>
<evidence type="ECO:0000256" key="4">
    <source>
        <dbReference type="ARBA" id="ARBA00022575"/>
    </source>
</evidence>
<dbReference type="CDD" id="cd06184">
    <property type="entry name" value="flavohem_like_fad_nad_binding"/>
    <property type="match status" value="1"/>
</dbReference>
<feature type="binding site" evidence="18">
    <location>
        <begin position="270"/>
        <end position="275"/>
    </location>
    <ligand>
        <name>NADP(+)</name>
        <dbReference type="ChEBI" id="CHEBI:58349"/>
    </ligand>
</feature>
<dbReference type="InterPro" id="IPR039261">
    <property type="entry name" value="FNR_nucleotide-bd"/>
</dbReference>
<feature type="site" description="Involved in heme-bound ligand stabilization and O-O bond activation" evidence="18">
    <location>
        <position position="29"/>
    </location>
</feature>
<dbReference type="GO" id="GO:0071500">
    <property type="term" value="P:cellular response to nitrosative stress"/>
    <property type="evidence" value="ECO:0007669"/>
    <property type="project" value="TreeGrafter"/>
</dbReference>
<keyword evidence="21" id="KW-0223">Dioxygenase</keyword>
<dbReference type="GO" id="GO:0008941">
    <property type="term" value="F:nitric oxide dioxygenase NAD(P)H activity"/>
    <property type="evidence" value="ECO:0007669"/>
    <property type="project" value="UniProtKB-UniRule"/>
</dbReference>
<feature type="binding site" description="proximal binding residue" evidence="18">
    <location>
        <position position="85"/>
    </location>
    <ligand>
        <name>heme b</name>
        <dbReference type="ChEBI" id="CHEBI:60344"/>
    </ligand>
    <ligandPart>
        <name>Fe</name>
        <dbReference type="ChEBI" id="CHEBI:18248"/>
    </ligandPart>
</feature>
<keyword evidence="3 18" id="KW-0813">Transport</keyword>
<dbReference type="Pfam" id="PF00970">
    <property type="entry name" value="FAD_binding_6"/>
    <property type="match status" value="1"/>
</dbReference>
<evidence type="ECO:0000259" key="19">
    <source>
        <dbReference type="PROSITE" id="PS01033"/>
    </source>
</evidence>
<dbReference type="InterPro" id="IPR023950">
    <property type="entry name" value="Hmp"/>
</dbReference>
<gene>
    <name evidence="18" type="primary">hmp</name>
    <name evidence="21" type="ORF">CF168_04940</name>
</gene>
<dbReference type="Gene3D" id="1.10.490.10">
    <property type="entry name" value="Globins"/>
    <property type="match status" value="1"/>
</dbReference>
<feature type="site" description="Influences the redox potential of the prosthetic heme and FAD groups" evidence="18">
    <location>
        <position position="84"/>
    </location>
</feature>
<accession>A0A220UJ57</accession>
<evidence type="ECO:0000256" key="13">
    <source>
        <dbReference type="ARBA" id="ARBA00023027"/>
    </source>
</evidence>
<dbReference type="InterPro" id="IPR009050">
    <property type="entry name" value="Globin-like_sf"/>
</dbReference>
<dbReference type="InterPro" id="IPR001433">
    <property type="entry name" value="OxRdtase_FAD/NAD-bd"/>
</dbReference>
<dbReference type="PANTHER" id="PTHR43396">
    <property type="entry name" value="FLAVOHEMOPROTEIN"/>
    <property type="match status" value="1"/>
</dbReference>
<dbReference type="KEGG" id="sbj:CF168_04940"/>
<evidence type="ECO:0000256" key="15">
    <source>
        <dbReference type="ARBA" id="ARBA00034078"/>
    </source>
</evidence>
<comment type="similarity">
    <text evidence="1 18">In the C-terminal section; belongs to the flavoprotein pyridine nucleotide cytochrome reductase family.</text>
</comment>
<evidence type="ECO:0000256" key="18">
    <source>
        <dbReference type="HAMAP-Rule" id="MF_01252"/>
    </source>
</evidence>
<dbReference type="Pfam" id="PF00042">
    <property type="entry name" value="Globin"/>
    <property type="match status" value="1"/>
</dbReference>
<dbReference type="FunFam" id="2.40.30.10:FF:000034">
    <property type="entry name" value="Flavohemoprotein"/>
    <property type="match status" value="1"/>
</dbReference>
<feature type="active site" description="Charge relay system" evidence="18">
    <location>
        <position position="137"/>
    </location>
</feature>
<feature type="site" description="Influences the redox potential of the prosthetic heme and FAD groups" evidence="18">
    <location>
        <position position="389"/>
    </location>
</feature>
<evidence type="ECO:0000259" key="20">
    <source>
        <dbReference type="PROSITE" id="PS51384"/>
    </source>
</evidence>
<dbReference type="InterPro" id="IPR017938">
    <property type="entry name" value="Riboflavin_synthase-like_b-brl"/>
</dbReference>
<comment type="catalytic activity">
    <reaction evidence="17 18">
        <text>2 nitric oxide + NADPH + 2 O2 = 2 nitrate + NADP(+) + H(+)</text>
        <dbReference type="Rhea" id="RHEA:19465"/>
        <dbReference type="ChEBI" id="CHEBI:15378"/>
        <dbReference type="ChEBI" id="CHEBI:15379"/>
        <dbReference type="ChEBI" id="CHEBI:16480"/>
        <dbReference type="ChEBI" id="CHEBI:17632"/>
        <dbReference type="ChEBI" id="CHEBI:57783"/>
        <dbReference type="ChEBI" id="CHEBI:58349"/>
        <dbReference type="EC" id="1.14.12.17"/>
    </reaction>
</comment>
<dbReference type="GO" id="GO:0071949">
    <property type="term" value="F:FAD binding"/>
    <property type="evidence" value="ECO:0007669"/>
    <property type="project" value="InterPro"/>
</dbReference>
<keyword evidence="22" id="KW-1185">Reference proteome</keyword>
<evidence type="ECO:0000256" key="5">
    <source>
        <dbReference type="ARBA" id="ARBA00022617"/>
    </source>
</evidence>
<dbReference type="NCBIfam" id="NF009805">
    <property type="entry name" value="PRK13289.1"/>
    <property type="match status" value="1"/>
</dbReference>
<feature type="domain" description="FAD-binding FR-type" evidence="20">
    <location>
        <begin position="152"/>
        <end position="257"/>
    </location>
</feature>
<feature type="region of interest" description="Reductase" evidence="18">
    <location>
        <begin position="149"/>
        <end position="397"/>
    </location>
</feature>
<organism evidence="21 22">
    <name type="scientific">Shewanella bicestrii</name>
    <dbReference type="NCBI Taxonomy" id="2018305"/>
    <lineage>
        <taxon>Bacteria</taxon>
        <taxon>Pseudomonadati</taxon>
        <taxon>Pseudomonadota</taxon>
        <taxon>Gammaproteobacteria</taxon>
        <taxon>Alteromonadales</taxon>
        <taxon>Shewanellaceae</taxon>
        <taxon>Shewanella</taxon>
    </lineage>
</organism>
<feature type="binding site" evidence="18">
    <location>
        <position position="190"/>
    </location>
    <ligand>
        <name>FAD</name>
        <dbReference type="ChEBI" id="CHEBI:57692"/>
    </ligand>
</feature>
<keyword evidence="11 18" id="KW-0560">Oxidoreductase</keyword>
<evidence type="ECO:0000256" key="2">
    <source>
        <dbReference type="ARBA" id="ARBA00008414"/>
    </source>
</evidence>
<dbReference type="AlphaFoldDB" id="A0A220UJ57"/>
<evidence type="ECO:0000313" key="21">
    <source>
        <dbReference type="EMBL" id="ASK68274.1"/>
    </source>
</evidence>
<evidence type="ECO:0000256" key="6">
    <source>
        <dbReference type="ARBA" id="ARBA00022621"/>
    </source>
</evidence>
<dbReference type="PRINTS" id="PR00410">
    <property type="entry name" value="PHEHYDRXLASE"/>
</dbReference>
<dbReference type="InterPro" id="IPR000971">
    <property type="entry name" value="Globin"/>
</dbReference>
<evidence type="ECO:0000256" key="11">
    <source>
        <dbReference type="ARBA" id="ARBA00023002"/>
    </source>
</evidence>
<comment type="function">
    <text evidence="14 18">Is involved in NO detoxification in an aerobic process, termed nitric oxide dioxygenase (NOD) reaction that utilizes O(2) and NAD(P)H to convert NO to nitrate, which protects the bacterium from various noxious nitrogen compounds. Therefore, plays a central role in the inducible response to nitrosative stress.</text>
</comment>
<dbReference type="SUPFAM" id="SSF46458">
    <property type="entry name" value="Globin-like"/>
    <property type="match status" value="1"/>
</dbReference>
<dbReference type="EMBL" id="CP022358">
    <property type="protein sequence ID" value="ASK68274.1"/>
    <property type="molecule type" value="Genomic_DNA"/>
</dbReference>
<evidence type="ECO:0000256" key="1">
    <source>
        <dbReference type="ARBA" id="ARBA00006401"/>
    </source>
</evidence>
<feature type="domain" description="Globin" evidence="19">
    <location>
        <begin position="1"/>
        <end position="138"/>
    </location>
</feature>
<dbReference type="GO" id="GO:0009636">
    <property type="term" value="P:response to toxic substance"/>
    <property type="evidence" value="ECO:0007669"/>
    <property type="project" value="UniProtKB-KW"/>
</dbReference>
<keyword evidence="7 18" id="KW-0285">Flavoprotein</keyword>
<dbReference type="Proteomes" id="UP000198367">
    <property type="component" value="Chromosome"/>
</dbReference>
<feature type="binding site" evidence="18">
    <location>
        <begin position="206"/>
        <end position="209"/>
    </location>
    <ligand>
        <name>FAD</name>
        <dbReference type="ChEBI" id="CHEBI:57692"/>
    </ligand>
</feature>
<evidence type="ECO:0000256" key="12">
    <source>
        <dbReference type="ARBA" id="ARBA00023004"/>
    </source>
</evidence>
<evidence type="ECO:0000256" key="8">
    <source>
        <dbReference type="ARBA" id="ARBA00022723"/>
    </source>
</evidence>
<proteinExistence type="inferred from homology"/>
<keyword evidence="12 18" id="KW-0408">Iron</keyword>
<dbReference type="InterPro" id="IPR017927">
    <property type="entry name" value="FAD-bd_FR_type"/>
</dbReference>
<keyword evidence="8 18" id="KW-0479">Metal-binding</keyword>
<dbReference type="RefSeq" id="WP_089067180.1">
    <property type="nucleotide sequence ID" value="NZ_CP022358.1"/>
</dbReference>
<dbReference type="PROSITE" id="PS01033">
    <property type="entry name" value="GLOBIN"/>
    <property type="match status" value="1"/>
</dbReference>
<comment type="cofactor">
    <cofactor evidence="18">
        <name>heme b</name>
        <dbReference type="ChEBI" id="CHEBI:60344"/>
    </cofactor>
    <text evidence="18">Binds 1 heme b (iron(II)-protoporphyrin IX) group per subunit.</text>
</comment>
<keyword evidence="13 18" id="KW-0520">NAD</keyword>
<dbReference type="InterPro" id="IPR008333">
    <property type="entry name" value="Cbr1-like_FAD-bd_dom"/>
</dbReference>
<sequence length="397" mass="43525">MLDSSTIQIIKSTIPLLESAGPALTQHFYQRMFAHNPELKDVFNLAHQHSGGQPVALFNAVAAYAKNIDNLGALGSAVERIAQKHTGFLIQPEQYAIVGGHLLATLKELGGEAVTEEVLTAWGDAYQFLANIFIQREAQIYQESAEQDGGWSGEREFVIREKTAESAVITSFVLAPVDGQAVKDFIPGQYLSIKLQHPKLDFDEIRQYSLSDAPNGKSYRISVKREPNGQVSNLLHDELKVGDILAVMPPAGDFTLTAQPETPVVLISAGVGQTPMKSMLNQLLKLKHPSTVTWLHACEHSDVHGFKAAINTKLAQHANLASHVWYREPKATDILGQDYDFKGTMNLTSVADKIVANAHYYFCGPIGFMASIKQQLLALGVPSAQMHYEVFGPHAEL</sequence>
<evidence type="ECO:0000256" key="16">
    <source>
        <dbReference type="ARBA" id="ARBA00048649"/>
    </source>
</evidence>
<keyword evidence="4 18" id="KW-0216">Detoxification</keyword>
<evidence type="ECO:0000256" key="7">
    <source>
        <dbReference type="ARBA" id="ARBA00022630"/>
    </source>
</evidence>
<comment type="similarity">
    <text evidence="2 18">Belongs to the globin family. Two-domain flavohemoproteins subfamily.</text>
</comment>
<comment type="cofactor">
    <cofactor evidence="18">
        <name>FAD</name>
        <dbReference type="ChEBI" id="CHEBI:57692"/>
    </cofactor>
    <text evidence="18">Binds 1 FAD per subunit.</text>
</comment>
<dbReference type="SUPFAM" id="SSF52343">
    <property type="entry name" value="Ferredoxin reductase-like, C-terminal NADP-linked domain"/>
    <property type="match status" value="1"/>
</dbReference>
<dbReference type="Pfam" id="PF00175">
    <property type="entry name" value="NAD_binding_1"/>
    <property type="match status" value="1"/>
</dbReference>
<dbReference type="CDD" id="cd14776">
    <property type="entry name" value="HmpEc-globin-like"/>
    <property type="match status" value="1"/>
</dbReference>
<dbReference type="GO" id="GO:0005344">
    <property type="term" value="F:oxygen carrier activity"/>
    <property type="evidence" value="ECO:0007669"/>
    <property type="project" value="UniProtKB-UniRule"/>
</dbReference>
<dbReference type="FunFam" id="1.10.490.10:FF:000003">
    <property type="entry name" value="Flavohemoprotein"/>
    <property type="match status" value="1"/>
</dbReference>
<dbReference type="SUPFAM" id="SSF63380">
    <property type="entry name" value="Riboflavin synthase domain-like"/>
    <property type="match status" value="1"/>
</dbReference>
<dbReference type="HAMAP" id="MF_01252">
    <property type="entry name" value="Hmp"/>
    <property type="match status" value="1"/>
</dbReference>
<dbReference type="GO" id="GO:0046210">
    <property type="term" value="P:nitric oxide catabolic process"/>
    <property type="evidence" value="ECO:0007669"/>
    <property type="project" value="TreeGrafter"/>
</dbReference>
<feature type="binding site" evidence="18">
    <location>
        <begin position="390"/>
        <end position="393"/>
    </location>
    <ligand>
        <name>FAD</name>
        <dbReference type="ChEBI" id="CHEBI:57692"/>
    </ligand>
</feature>
<dbReference type="GO" id="GO:0020037">
    <property type="term" value="F:heme binding"/>
    <property type="evidence" value="ECO:0007669"/>
    <property type="project" value="InterPro"/>
</dbReference>
<feature type="active site" description="Charge relay system" evidence="18">
    <location>
        <position position="95"/>
    </location>
</feature>
<dbReference type="GO" id="GO:0019825">
    <property type="term" value="F:oxygen binding"/>
    <property type="evidence" value="ECO:0007669"/>
    <property type="project" value="InterPro"/>
</dbReference>
<dbReference type="Gene3D" id="3.40.50.80">
    <property type="entry name" value="Nucleotide-binding domain of ferredoxin-NADP reductase (FNR) module"/>
    <property type="match status" value="1"/>
</dbReference>
<name>A0A220UJ57_9GAMM</name>
<evidence type="ECO:0000313" key="22">
    <source>
        <dbReference type="Proteomes" id="UP000198367"/>
    </source>
</evidence>
<evidence type="ECO:0000256" key="17">
    <source>
        <dbReference type="ARBA" id="ARBA00049433"/>
    </source>
</evidence>
<evidence type="ECO:0000256" key="14">
    <source>
        <dbReference type="ARBA" id="ARBA00025094"/>
    </source>
</evidence>
<comment type="cofactor">
    <cofactor evidence="15">
        <name>[2Fe-2S] cluster</name>
        <dbReference type="ChEBI" id="CHEBI:190135"/>
    </cofactor>
</comment>
<dbReference type="Gene3D" id="2.40.30.10">
    <property type="entry name" value="Translation factors"/>
    <property type="match status" value="1"/>
</dbReference>